<feature type="compositionally biased region" description="Basic and acidic residues" evidence="1">
    <location>
        <begin position="465"/>
        <end position="475"/>
    </location>
</feature>
<gene>
    <name evidence="4" type="ORF">QVD17_28100</name>
</gene>
<feature type="region of interest" description="Disordered" evidence="1">
    <location>
        <begin position="353"/>
        <end position="489"/>
    </location>
</feature>
<feature type="compositionally biased region" description="Basic and acidic residues" evidence="1">
    <location>
        <begin position="388"/>
        <end position="401"/>
    </location>
</feature>
<evidence type="ECO:0008006" key="6">
    <source>
        <dbReference type="Google" id="ProtNLM"/>
    </source>
</evidence>
<evidence type="ECO:0000259" key="3">
    <source>
        <dbReference type="Pfam" id="PF25502"/>
    </source>
</evidence>
<evidence type="ECO:0000259" key="2">
    <source>
        <dbReference type="Pfam" id="PF25500"/>
    </source>
</evidence>
<sequence>MCILFKSKIKFVFSINISLYLRTRFDSIRLYKRTYVCLNKYKSIRKLNCKGVMDIEAGPTEEIVNALLEYLVGPLLPLKHSEIASETPSEVQQKSVAKQVHAAAVLYNYFHLNHHKESQTLKFDQFCNLTLMFRPSILRHMKYVCQSDHPLLDDPENQLSLTEKAIVDACTMSKTLLNASHDISNVVKEWPITKVAVLLIDLKKENCFLNFNNGVWSVIEKDLYPESKKRKRTMINLDEEGDAGFQKLAFSAVKEVTGIVHGKLKVLESSVVYSLSQAKTATLFYIVQSTQSVGEENLVPIQDVICSLQGPVVKECTGSWVVTPVVEYYYLLPYAEIISKLFSSASNSLPHTVEKRNAESKKVSEENQKVSDDLQMKSKPLKKSYKKVTGDNKKVSDDLQMKSKPSQTSCEKVSAENKNVFDDLQMRSKPSQKLCEKVNGSDKKVSDDLQVKSKPDLESVNVSKSSKEAPHDRKFTKNTSKSKNSSNEVVTSRLIGAPFDQEVKETKISTDDNIMDTLSDSTKGGMNGINGSCRDVSNDSSSGANNKSFDRSLMFHEKKSTPTKSISSKQNLKHLKKMSTISQSKDERVDCENKSYNASPEFDKTFTVNHALEDFCSKADSKGSELSEAALRALLNKRQKLYHQQEVIEGELTLCDKKIQAIMDGGIGDCLNLKLEAIIDCCNELGKQDNVQTKRYTNLHGVRSSSSLPGKSLSEAQLTLRKACQELDDICLSNNWMLPTYHMTLSHGGVMANVTVKGTNFECSGVSGIQLSIHEARNSAATSAIMRLQQMASEMNMDLV</sequence>
<feature type="compositionally biased region" description="Basic and acidic residues" evidence="1">
    <location>
        <begin position="413"/>
        <end position="426"/>
    </location>
</feature>
<evidence type="ECO:0000313" key="4">
    <source>
        <dbReference type="EMBL" id="KAK1418947.1"/>
    </source>
</evidence>
<keyword evidence="5" id="KW-1185">Reference proteome</keyword>
<dbReference type="Proteomes" id="UP001229421">
    <property type="component" value="Unassembled WGS sequence"/>
</dbReference>
<name>A0AAD8KEG3_TARER</name>
<organism evidence="4 5">
    <name type="scientific">Tagetes erecta</name>
    <name type="common">African marigold</name>
    <dbReference type="NCBI Taxonomy" id="13708"/>
    <lineage>
        <taxon>Eukaryota</taxon>
        <taxon>Viridiplantae</taxon>
        <taxon>Streptophyta</taxon>
        <taxon>Embryophyta</taxon>
        <taxon>Tracheophyta</taxon>
        <taxon>Spermatophyta</taxon>
        <taxon>Magnoliopsida</taxon>
        <taxon>eudicotyledons</taxon>
        <taxon>Gunneridae</taxon>
        <taxon>Pentapetalae</taxon>
        <taxon>asterids</taxon>
        <taxon>campanulids</taxon>
        <taxon>Asterales</taxon>
        <taxon>Asteraceae</taxon>
        <taxon>Asteroideae</taxon>
        <taxon>Heliantheae alliance</taxon>
        <taxon>Tageteae</taxon>
        <taxon>Tagetes</taxon>
    </lineage>
</organism>
<evidence type="ECO:0000313" key="5">
    <source>
        <dbReference type="Proteomes" id="UP001229421"/>
    </source>
</evidence>
<dbReference type="PANTHER" id="PTHR33913:SF1">
    <property type="entry name" value="DRBM DOMAIN-CONTAINING PROTEIN"/>
    <property type="match status" value="1"/>
</dbReference>
<dbReference type="EMBL" id="JAUHHV010000007">
    <property type="protein sequence ID" value="KAK1418947.1"/>
    <property type="molecule type" value="Genomic_DNA"/>
</dbReference>
<evidence type="ECO:0000256" key="1">
    <source>
        <dbReference type="SAM" id="MobiDB-lite"/>
    </source>
</evidence>
<dbReference type="InterPro" id="IPR057237">
    <property type="entry name" value="DUF7915"/>
</dbReference>
<feature type="region of interest" description="Disordered" evidence="1">
    <location>
        <begin position="558"/>
        <end position="586"/>
    </location>
</feature>
<feature type="domain" description="DUF7915" evidence="3">
    <location>
        <begin position="213"/>
        <end position="343"/>
    </location>
</feature>
<dbReference type="Pfam" id="PF25500">
    <property type="entry name" value="DUF7913"/>
    <property type="match status" value="1"/>
</dbReference>
<feature type="compositionally biased region" description="Low complexity" evidence="1">
    <location>
        <begin position="477"/>
        <end position="489"/>
    </location>
</feature>
<feature type="compositionally biased region" description="Basic and acidic residues" evidence="1">
    <location>
        <begin position="434"/>
        <end position="457"/>
    </location>
</feature>
<feature type="compositionally biased region" description="Basic and acidic residues" evidence="1">
    <location>
        <begin position="353"/>
        <end position="376"/>
    </location>
</feature>
<dbReference type="InterPro" id="IPR057235">
    <property type="entry name" value="DUF7913"/>
</dbReference>
<dbReference type="PANTHER" id="PTHR33913">
    <property type="entry name" value="ALEURONE LAYER MORPHOGENESIS PROTEIN"/>
    <property type="match status" value="1"/>
</dbReference>
<dbReference type="Pfam" id="PF25502">
    <property type="entry name" value="DUF7915"/>
    <property type="match status" value="1"/>
</dbReference>
<proteinExistence type="predicted"/>
<protein>
    <recommendedName>
        <fullName evidence="6">DRBM domain-containing protein</fullName>
    </recommendedName>
</protein>
<reference evidence="4" key="1">
    <citation type="journal article" date="2023" name="bioRxiv">
        <title>Improved chromosome-level genome assembly for marigold (Tagetes erecta).</title>
        <authorList>
            <person name="Jiang F."/>
            <person name="Yuan L."/>
            <person name="Wang S."/>
            <person name="Wang H."/>
            <person name="Xu D."/>
            <person name="Wang A."/>
            <person name="Fan W."/>
        </authorList>
    </citation>
    <scope>NUCLEOTIDE SEQUENCE</scope>
    <source>
        <strain evidence="4">WSJ</strain>
        <tissue evidence="4">Leaf</tissue>
    </source>
</reference>
<comment type="caution">
    <text evidence="4">The sequence shown here is derived from an EMBL/GenBank/DDBJ whole genome shotgun (WGS) entry which is preliminary data.</text>
</comment>
<dbReference type="AlphaFoldDB" id="A0AAD8KEG3"/>
<accession>A0AAD8KEG3</accession>
<feature type="domain" description="DUF7913" evidence="2">
    <location>
        <begin position="57"/>
        <end position="176"/>
    </location>
</feature>